<keyword evidence="4" id="KW-0472">Membrane</keyword>
<proteinExistence type="inferred from homology"/>
<evidence type="ECO:0000256" key="3">
    <source>
        <dbReference type="ARBA" id="ARBA00022729"/>
    </source>
</evidence>
<evidence type="ECO:0000256" key="4">
    <source>
        <dbReference type="ARBA" id="ARBA00023136"/>
    </source>
</evidence>
<name>A0A1T4NDZ3_PORCN</name>
<evidence type="ECO:0000256" key="2">
    <source>
        <dbReference type="ARBA" id="ARBA00006275"/>
    </source>
</evidence>
<dbReference type="Proteomes" id="UP000189956">
    <property type="component" value="Unassembled WGS sequence"/>
</dbReference>
<dbReference type="AlphaFoldDB" id="A0A1T4NDZ3"/>
<dbReference type="EMBL" id="FUWL01000020">
    <property type="protein sequence ID" value="SJZ77286.1"/>
    <property type="molecule type" value="Genomic_DNA"/>
</dbReference>
<evidence type="ECO:0000259" key="7">
    <source>
        <dbReference type="Pfam" id="PF14322"/>
    </source>
</evidence>
<feature type="domain" description="RagB/SusD" evidence="6">
    <location>
        <begin position="371"/>
        <end position="519"/>
    </location>
</feature>
<sequence>MKKILVSLISLSMLVGITGCKKDFLETAPSTSLSDATLKESAKGIDGILNGIHNMFYMYYFGQRFGDGSASLNVHMDFLSNSSVNSIASLGMGTHRWIDHRDPKGIINFRVWDYYYTIIQHTNTVLQMTEGGNGIAPEDLNRMRGQCHVIRAFCYNNLVQCFGKRFVRGGENNTPGVVLRLKPTIEPMPRSTVAECFEQINKDIEEGLNEMKNAKLTGARNSISLGTAYGIAARIALTQQDYAKAEEMAQKAIEVSTTAGIRLQVGSELLDGFNNYQASEWMWGYHQAEDQNRYFAGFGAHFSYNFIGGWNDSFFFAINRSFYDKMGANDIRRKWFVAEDQGDEIPADADPGYFNDKKWERTGQCIKFRVLNPKRSDIDQVMMRLGEMYYIKAEAQAQQGKLAEAGTTLNTVMITRDPNYTVESTLDKDALIKEIMRNKRIDLYWEGGAFYDMKRLGEVPDRLSAGNDKYMTSDRADDFRKRNSGTNVKGLPKTADTKEWEFAIPYDEIVGNKLCEQNPL</sequence>
<dbReference type="InterPro" id="IPR012944">
    <property type="entry name" value="SusD_RagB_dom"/>
</dbReference>
<dbReference type="GO" id="GO:0009279">
    <property type="term" value="C:cell outer membrane"/>
    <property type="evidence" value="ECO:0007669"/>
    <property type="project" value="UniProtKB-SubCell"/>
</dbReference>
<feature type="domain" description="SusD-like N-terminal" evidence="7">
    <location>
        <begin position="24"/>
        <end position="237"/>
    </location>
</feature>
<comment type="subcellular location">
    <subcellularLocation>
        <location evidence="1">Cell outer membrane</location>
    </subcellularLocation>
</comment>
<evidence type="ECO:0000259" key="6">
    <source>
        <dbReference type="Pfam" id="PF07980"/>
    </source>
</evidence>
<evidence type="ECO:0000313" key="8">
    <source>
        <dbReference type="EMBL" id="SJZ77286.1"/>
    </source>
</evidence>
<keyword evidence="5" id="KW-0998">Cell outer membrane</keyword>
<dbReference type="SUPFAM" id="SSF48452">
    <property type="entry name" value="TPR-like"/>
    <property type="match status" value="1"/>
</dbReference>
<keyword evidence="3" id="KW-0732">Signal</keyword>
<dbReference type="Pfam" id="PF14322">
    <property type="entry name" value="SusD-like_3"/>
    <property type="match status" value="1"/>
</dbReference>
<reference evidence="8 9" key="1">
    <citation type="submission" date="2017-02" db="EMBL/GenBank/DDBJ databases">
        <authorList>
            <person name="Peterson S.W."/>
        </authorList>
    </citation>
    <scope>NUCLEOTIDE SEQUENCE [LARGE SCALE GENOMIC DNA]</scope>
    <source>
        <strain evidence="8 9">ATCC 700135</strain>
    </source>
</reference>
<dbReference type="Gene3D" id="1.25.40.390">
    <property type="match status" value="1"/>
</dbReference>
<evidence type="ECO:0000313" key="9">
    <source>
        <dbReference type="Proteomes" id="UP000189956"/>
    </source>
</evidence>
<evidence type="ECO:0000256" key="5">
    <source>
        <dbReference type="ARBA" id="ARBA00023237"/>
    </source>
</evidence>
<protein>
    <submittedName>
        <fullName evidence="8">Starch-binding associating with outer membrane</fullName>
    </submittedName>
</protein>
<dbReference type="InterPro" id="IPR011990">
    <property type="entry name" value="TPR-like_helical_dom_sf"/>
</dbReference>
<dbReference type="InterPro" id="IPR033985">
    <property type="entry name" value="SusD-like_N"/>
</dbReference>
<dbReference type="PROSITE" id="PS51257">
    <property type="entry name" value="PROKAR_LIPOPROTEIN"/>
    <property type="match status" value="1"/>
</dbReference>
<evidence type="ECO:0000256" key="1">
    <source>
        <dbReference type="ARBA" id="ARBA00004442"/>
    </source>
</evidence>
<dbReference type="RefSeq" id="WP_025839242.1">
    <property type="nucleotide sequence ID" value="NZ_FUWL01000020.1"/>
</dbReference>
<organism evidence="8 9">
    <name type="scientific">Porphyromonas cangingivalis</name>
    <dbReference type="NCBI Taxonomy" id="36874"/>
    <lineage>
        <taxon>Bacteria</taxon>
        <taxon>Pseudomonadati</taxon>
        <taxon>Bacteroidota</taxon>
        <taxon>Bacteroidia</taxon>
        <taxon>Bacteroidales</taxon>
        <taxon>Porphyromonadaceae</taxon>
        <taxon>Porphyromonas</taxon>
    </lineage>
</organism>
<comment type="similarity">
    <text evidence="2">Belongs to the SusD family.</text>
</comment>
<gene>
    <name evidence="8" type="ORF">SAMN02745205_01872</name>
</gene>
<dbReference type="Pfam" id="PF07980">
    <property type="entry name" value="SusD_RagB"/>
    <property type="match status" value="1"/>
</dbReference>
<accession>A0A1T4NDZ3</accession>